<evidence type="ECO:0000259" key="6">
    <source>
        <dbReference type="Pfam" id="PF00155"/>
    </source>
</evidence>
<dbReference type="PANTHER" id="PTHR46383">
    <property type="entry name" value="ASPARTATE AMINOTRANSFERASE"/>
    <property type="match status" value="1"/>
</dbReference>
<organism evidence="7 8">
    <name type="scientific">Dactylosporangium sucinum</name>
    <dbReference type="NCBI Taxonomy" id="1424081"/>
    <lineage>
        <taxon>Bacteria</taxon>
        <taxon>Bacillati</taxon>
        <taxon>Actinomycetota</taxon>
        <taxon>Actinomycetes</taxon>
        <taxon>Micromonosporales</taxon>
        <taxon>Micromonosporaceae</taxon>
        <taxon>Dactylosporangium</taxon>
    </lineage>
</organism>
<dbReference type="CDD" id="cd00609">
    <property type="entry name" value="AAT_like"/>
    <property type="match status" value="1"/>
</dbReference>
<name>A0A917TTG3_9ACTN</name>
<evidence type="ECO:0000256" key="4">
    <source>
        <dbReference type="ARBA" id="ARBA00022679"/>
    </source>
</evidence>
<dbReference type="Proteomes" id="UP000642070">
    <property type="component" value="Unassembled WGS sequence"/>
</dbReference>
<gene>
    <name evidence="7" type="ORF">GCM10007977_042550</name>
</gene>
<dbReference type="GO" id="GO:0008483">
    <property type="term" value="F:transaminase activity"/>
    <property type="evidence" value="ECO:0007669"/>
    <property type="project" value="UniProtKB-KW"/>
</dbReference>
<reference evidence="7" key="1">
    <citation type="journal article" date="2014" name="Int. J. Syst. Evol. Microbiol.">
        <title>Complete genome sequence of Corynebacterium casei LMG S-19264T (=DSM 44701T), isolated from a smear-ripened cheese.</title>
        <authorList>
            <consortium name="US DOE Joint Genome Institute (JGI-PGF)"/>
            <person name="Walter F."/>
            <person name="Albersmeier A."/>
            <person name="Kalinowski J."/>
            <person name="Ruckert C."/>
        </authorList>
    </citation>
    <scope>NUCLEOTIDE SEQUENCE</scope>
    <source>
        <strain evidence="7">JCM 19831</strain>
    </source>
</reference>
<evidence type="ECO:0000256" key="3">
    <source>
        <dbReference type="ARBA" id="ARBA00022576"/>
    </source>
</evidence>
<keyword evidence="5" id="KW-0663">Pyridoxal phosphate</keyword>
<dbReference type="AlphaFoldDB" id="A0A917TTG3"/>
<comment type="caution">
    <text evidence="7">The sequence shown here is derived from an EMBL/GenBank/DDBJ whole genome shotgun (WGS) entry which is preliminary data.</text>
</comment>
<dbReference type="Gene3D" id="3.40.640.10">
    <property type="entry name" value="Type I PLP-dependent aspartate aminotransferase-like (Major domain)"/>
    <property type="match status" value="1"/>
</dbReference>
<reference evidence="7" key="2">
    <citation type="submission" date="2020-09" db="EMBL/GenBank/DDBJ databases">
        <authorList>
            <person name="Sun Q."/>
            <person name="Ohkuma M."/>
        </authorList>
    </citation>
    <scope>NUCLEOTIDE SEQUENCE</scope>
    <source>
        <strain evidence="7">JCM 19831</strain>
    </source>
</reference>
<proteinExistence type="inferred from homology"/>
<dbReference type="PANTHER" id="PTHR46383:SF1">
    <property type="entry name" value="ASPARTATE AMINOTRANSFERASE"/>
    <property type="match status" value="1"/>
</dbReference>
<keyword evidence="3 7" id="KW-0032">Aminotransferase</keyword>
<evidence type="ECO:0000313" key="7">
    <source>
        <dbReference type="EMBL" id="GGM36567.1"/>
    </source>
</evidence>
<dbReference type="EMBL" id="BMPI01000020">
    <property type="protein sequence ID" value="GGM36567.1"/>
    <property type="molecule type" value="Genomic_DNA"/>
</dbReference>
<comment type="cofactor">
    <cofactor evidence="1">
        <name>pyridoxal 5'-phosphate</name>
        <dbReference type="ChEBI" id="CHEBI:597326"/>
    </cofactor>
</comment>
<evidence type="ECO:0000313" key="8">
    <source>
        <dbReference type="Proteomes" id="UP000642070"/>
    </source>
</evidence>
<dbReference type="InterPro" id="IPR015424">
    <property type="entry name" value="PyrdxlP-dep_Trfase"/>
</dbReference>
<keyword evidence="4" id="KW-0808">Transferase</keyword>
<dbReference type="InterPro" id="IPR015421">
    <property type="entry name" value="PyrdxlP-dep_Trfase_major"/>
</dbReference>
<protein>
    <submittedName>
        <fullName evidence="7">Aminotransferase</fullName>
    </submittedName>
</protein>
<dbReference type="GO" id="GO:0006520">
    <property type="term" value="P:amino acid metabolic process"/>
    <property type="evidence" value="ECO:0007669"/>
    <property type="project" value="InterPro"/>
</dbReference>
<evidence type="ECO:0000256" key="2">
    <source>
        <dbReference type="ARBA" id="ARBA00007441"/>
    </source>
</evidence>
<feature type="domain" description="Aminotransferase class I/classII large" evidence="6">
    <location>
        <begin position="140"/>
        <end position="399"/>
    </location>
</feature>
<evidence type="ECO:0000256" key="1">
    <source>
        <dbReference type="ARBA" id="ARBA00001933"/>
    </source>
</evidence>
<accession>A0A917TTG3</accession>
<dbReference type="Pfam" id="PF00155">
    <property type="entry name" value="Aminotran_1_2"/>
    <property type="match status" value="1"/>
</dbReference>
<dbReference type="GO" id="GO:0030170">
    <property type="term" value="F:pyridoxal phosphate binding"/>
    <property type="evidence" value="ECO:0007669"/>
    <property type="project" value="InterPro"/>
</dbReference>
<keyword evidence="8" id="KW-1185">Reference proteome</keyword>
<comment type="similarity">
    <text evidence="2">Belongs to the class-I pyridoxal-phosphate-dependent aminotransferase family.</text>
</comment>
<dbReference type="InterPro" id="IPR004839">
    <property type="entry name" value="Aminotransferase_I/II_large"/>
</dbReference>
<sequence length="440" mass="48107">MVRVLRLPPLAGLMADPDVDTTDDARMLDRHLRAGHALPPLPMSIGDAYLLGGTLPAGLAAYERQAPQYLAGYSRTPAGLPEARRSIAADTVRSERLDRHASAGADLDLHLTSGTGTRGIMGDFARHLLAADGDGRTPVVLCAYPTWDYAGVFEPLGHKMAYWPLRAEHAWVPNPADIEDALAELDADPGRRLALVVVNTQHNPTGATWPERVLATLFEAAAARGAGILLDDAYRRVVTDDADEVSALAALLGYFARVGAPERARRRWCRVESFGKVFTCNDWGIGSVMAHPETLRAIARHTIQWAFPRGARRQWAMARWLADPECARYLTGLRTALGHHRALWAKSLVGLGWPRELTATGTATPYFLVAVPPAFRTRPNGVDAWRRDLLDRTGLLFSHASITIDGTDASVPFLRAYLGGGEDVVVEAIRRLEDTGIRYH</sequence>
<evidence type="ECO:0000256" key="5">
    <source>
        <dbReference type="ARBA" id="ARBA00022898"/>
    </source>
</evidence>
<dbReference type="SUPFAM" id="SSF53383">
    <property type="entry name" value="PLP-dependent transferases"/>
    <property type="match status" value="1"/>
</dbReference>
<dbReference type="InterPro" id="IPR050596">
    <property type="entry name" value="AspAT/PAT-like"/>
</dbReference>